<feature type="transmembrane region" description="Helical" evidence="2">
    <location>
        <begin position="29"/>
        <end position="52"/>
    </location>
</feature>
<dbReference type="InterPro" id="IPR046253">
    <property type="entry name" value="DUF6286"/>
</dbReference>
<feature type="compositionally biased region" description="Polar residues" evidence="1">
    <location>
        <begin position="183"/>
        <end position="196"/>
    </location>
</feature>
<protein>
    <recommendedName>
        <fullName evidence="3">DUF6286 domain-containing protein</fullName>
    </recommendedName>
</protein>
<sequence length="196" mass="19623">MSTTATTATRATDTASTDQVRSSAPAPKAGPAAVVTGVLGALVLLAIAVVFVHDALAAAGAISDSAWLDAFVEKAKAISATSPWMVWAGPLAVVVGIVLVVLALKPRRSTHFAVGDNGVYIGRSDAARLAANAASRTPAVVAADGSAKGRGLRLAVQTVSADTASVAREAEQAAAQRLGALSPTPSVRSTVTVKED</sequence>
<proteinExistence type="predicted"/>
<dbReference type="RefSeq" id="WP_121034397.1">
    <property type="nucleotide sequence ID" value="NZ_RBXT01000001.1"/>
</dbReference>
<evidence type="ECO:0000256" key="2">
    <source>
        <dbReference type="SAM" id="Phobius"/>
    </source>
</evidence>
<dbReference type="AlphaFoldDB" id="A0A495Y2J2"/>
<keyword evidence="2" id="KW-0472">Membrane</keyword>
<evidence type="ECO:0000313" key="4">
    <source>
        <dbReference type="EMBL" id="RKT79504.1"/>
    </source>
</evidence>
<reference evidence="4 5" key="1">
    <citation type="submission" date="2018-10" db="EMBL/GenBank/DDBJ databases">
        <title>Sequencing the genomes of 1000 actinobacteria strains.</title>
        <authorList>
            <person name="Klenk H.-P."/>
        </authorList>
    </citation>
    <scope>NUCLEOTIDE SEQUENCE [LARGE SCALE GENOMIC DNA]</scope>
    <source>
        <strain evidence="4 5">DSM 44267</strain>
    </source>
</reference>
<gene>
    <name evidence="4" type="ORF">DFJ68_2977</name>
</gene>
<comment type="caution">
    <text evidence="4">The sequence shown here is derived from an EMBL/GenBank/DDBJ whole genome shotgun (WGS) entry which is preliminary data.</text>
</comment>
<evidence type="ECO:0000313" key="5">
    <source>
        <dbReference type="Proteomes" id="UP000278440"/>
    </source>
</evidence>
<name>A0A495Y2J2_9MICO</name>
<keyword evidence="5" id="KW-1185">Reference proteome</keyword>
<evidence type="ECO:0000259" key="3">
    <source>
        <dbReference type="Pfam" id="PF19803"/>
    </source>
</evidence>
<dbReference type="Proteomes" id="UP000278440">
    <property type="component" value="Unassembled WGS sequence"/>
</dbReference>
<feature type="transmembrane region" description="Helical" evidence="2">
    <location>
        <begin position="84"/>
        <end position="104"/>
    </location>
</feature>
<feature type="region of interest" description="Disordered" evidence="1">
    <location>
        <begin position="1"/>
        <end position="30"/>
    </location>
</feature>
<accession>A0A495Y2J2</accession>
<dbReference type="Pfam" id="PF19803">
    <property type="entry name" value="DUF6286"/>
    <property type="match status" value="1"/>
</dbReference>
<keyword evidence="2" id="KW-1133">Transmembrane helix</keyword>
<feature type="domain" description="DUF6286" evidence="3">
    <location>
        <begin position="94"/>
        <end position="194"/>
    </location>
</feature>
<evidence type="ECO:0000256" key="1">
    <source>
        <dbReference type="SAM" id="MobiDB-lite"/>
    </source>
</evidence>
<keyword evidence="2" id="KW-0812">Transmembrane</keyword>
<organism evidence="4 5">
    <name type="scientific">Terracoccus luteus</name>
    <dbReference type="NCBI Taxonomy" id="53356"/>
    <lineage>
        <taxon>Bacteria</taxon>
        <taxon>Bacillati</taxon>
        <taxon>Actinomycetota</taxon>
        <taxon>Actinomycetes</taxon>
        <taxon>Micrococcales</taxon>
        <taxon>Intrasporangiaceae</taxon>
        <taxon>Terracoccus</taxon>
    </lineage>
</organism>
<feature type="region of interest" description="Disordered" evidence="1">
    <location>
        <begin position="175"/>
        <end position="196"/>
    </location>
</feature>
<dbReference type="EMBL" id="RBXT01000001">
    <property type="protein sequence ID" value="RKT79504.1"/>
    <property type="molecule type" value="Genomic_DNA"/>
</dbReference>